<dbReference type="SUPFAM" id="SSF52540">
    <property type="entry name" value="P-loop containing nucleoside triphosphate hydrolases"/>
    <property type="match status" value="1"/>
</dbReference>
<proteinExistence type="predicted"/>
<evidence type="ECO:0000259" key="8">
    <source>
        <dbReference type="PROSITE" id="PS50893"/>
    </source>
</evidence>
<evidence type="ECO:0000256" key="7">
    <source>
        <dbReference type="SAM" id="Phobius"/>
    </source>
</evidence>
<dbReference type="Pfam" id="PF00664">
    <property type="entry name" value="ABC_membrane"/>
    <property type="match status" value="1"/>
</dbReference>
<feature type="domain" description="ABC transmembrane type-1" evidence="9">
    <location>
        <begin position="16"/>
        <end position="298"/>
    </location>
</feature>
<keyword evidence="5 7" id="KW-1133">Transmembrane helix</keyword>
<evidence type="ECO:0000256" key="5">
    <source>
        <dbReference type="ARBA" id="ARBA00022989"/>
    </source>
</evidence>
<organism evidence="10 11">
    <name type="scientific">Halobacillus seohaensis</name>
    <dbReference type="NCBI Taxonomy" id="447421"/>
    <lineage>
        <taxon>Bacteria</taxon>
        <taxon>Bacillati</taxon>
        <taxon>Bacillota</taxon>
        <taxon>Bacilli</taxon>
        <taxon>Bacillales</taxon>
        <taxon>Bacillaceae</taxon>
        <taxon>Halobacillus</taxon>
    </lineage>
</organism>
<dbReference type="PANTHER" id="PTHR43394">
    <property type="entry name" value="ATP-DEPENDENT PERMEASE MDL1, MITOCHONDRIAL"/>
    <property type="match status" value="1"/>
</dbReference>
<dbReference type="CDD" id="cd18548">
    <property type="entry name" value="ABC_6TM_Tm287_like"/>
    <property type="match status" value="1"/>
</dbReference>
<dbReference type="SMART" id="SM00382">
    <property type="entry name" value="AAA"/>
    <property type="match status" value="1"/>
</dbReference>
<keyword evidence="11" id="KW-1185">Reference proteome</keyword>
<dbReference type="InterPro" id="IPR003439">
    <property type="entry name" value="ABC_transporter-like_ATP-bd"/>
</dbReference>
<dbReference type="RefSeq" id="WP_204708737.1">
    <property type="nucleotide sequence ID" value="NZ_JBHSZV010000010.1"/>
</dbReference>
<evidence type="ECO:0000313" key="10">
    <source>
        <dbReference type="EMBL" id="MFC7060912.1"/>
    </source>
</evidence>
<evidence type="ECO:0000256" key="4">
    <source>
        <dbReference type="ARBA" id="ARBA00022840"/>
    </source>
</evidence>
<feature type="transmembrane region" description="Helical" evidence="7">
    <location>
        <begin position="126"/>
        <end position="149"/>
    </location>
</feature>
<keyword evidence="4 10" id="KW-0067">ATP-binding</keyword>
<dbReference type="PROSITE" id="PS00211">
    <property type="entry name" value="ABC_TRANSPORTER_1"/>
    <property type="match status" value="1"/>
</dbReference>
<accession>A0ABW2EFA9</accession>
<evidence type="ECO:0000259" key="9">
    <source>
        <dbReference type="PROSITE" id="PS50929"/>
    </source>
</evidence>
<protein>
    <submittedName>
        <fullName evidence="10">ABC transporter ATP-binding protein</fullName>
    </submittedName>
</protein>
<dbReference type="InterPro" id="IPR011527">
    <property type="entry name" value="ABC1_TM_dom"/>
</dbReference>
<dbReference type="PROSITE" id="PS50893">
    <property type="entry name" value="ABC_TRANSPORTER_2"/>
    <property type="match status" value="1"/>
</dbReference>
<feature type="domain" description="ABC transporter" evidence="8">
    <location>
        <begin position="332"/>
        <end position="563"/>
    </location>
</feature>
<dbReference type="Proteomes" id="UP001596410">
    <property type="component" value="Unassembled WGS sequence"/>
</dbReference>
<dbReference type="Pfam" id="PF00005">
    <property type="entry name" value="ABC_tran"/>
    <property type="match status" value="1"/>
</dbReference>
<comment type="caution">
    <text evidence="10">The sequence shown here is derived from an EMBL/GenBank/DDBJ whole genome shotgun (WGS) entry which is preliminary data.</text>
</comment>
<dbReference type="EMBL" id="JBHSZV010000010">
    <property type="protein sequence ID" value="MFC7060912.1"/>
    <property type="molecule type" value="Genomic_DNA"/>
</dbReference>
<dbReference type="InterPro" id="IPR017871">
    <property type="entry name" value="ABC_transporter-like_CS"/>
</dbReference>
<dbReference type="PANTHER" id="PTHR43394:SF1">
    <property type="entry name" value="ATP-BINDING CASSETTE SUB-FAMILY B MEMBER 10, MITOCHONDRIAL"/>
    <property type="match status" value="1"/>
</dbReference>
<dbReference type="GO" id="GO:0005524">
    <property type="term" value="F:ATP binding"/>
    <property type="evidence" value="ECO:0007669"/>
    <property type="project" value="UniProtKB-KW"/>
</dbReference>
<evidence type="ECO:0000256" key="2">
    <source>
        <dbReference type="ARBA" id="ARBA00022692"/>
    </source>
</evidence>
<keyword evidence="3" id="KW-0547">Nucleotide-binding</keyword>
<dbReference type="PROSITE" id="PS50929">
    <property type="entry name" value="ABC_TM1F"/>
    <property type="match status" value="1"/>
</dbReference>
<dbReference type="InterPro" id="IPR036640">
    <property type="entry name" value="ABC1_TM_sf"/>
</dbReference>
<keyword evidence="6 7" id="KW-0472">Membrane</keyword>
<feature type="transmembrane region" description="Helical" evidence="7">
    <location>
        <begin position="12"/>
        <end position="32"/>
    </location>
</feature>
<name>A0ABW2EFA9_9BACI</name>
<gene>
    <name evidence="10" type="ORF">ACFQIC_03380</name>
</gene>
<dbReference type="SUPFAM" id="SSF90123">
    <property type="entry name" value="ABC transporter transmembrane region"/>
    <property type="match status" value="1"/>
</dbReference>
<feature type="transmembrane region" description="Helical" evidence="7">
    <location>
        <begin position="155"/>
        <end position="175"/>
    </location>
</feature>
<feature type="transmembrane region" description="Helical" evidence="7">
    <location>
        <begin position="278"/>
        <end position="296"/>
    </location>
</feature>
<reference evidence="11" key="1">
    <citation type="journal article" date="2019" name="Int. J. Syst. Evol. Microbiol.">
        <title>The Global Catalogue of Microorganisms (GCM) 10K type strain sequencing project: providing services to taxonomists for standard genome sequencing and annotation.</title>
        <authorList>
            <consortium name="The Broad Institute Genomics Platform"/>
            <consortium name="The Broad Institute Genome Sequencing Center for Infectious Disease"/>
            <person name="Wu L."/>
            <person name="Ma J."/>
        </authorList>
    </citation>
    <scope>NUCLEOTIDE SEQUENCE [LARGE SCALE GENOMIC DNA]</scope>
    <source>
        <strain evidence="11">CGMCC 4.1621</strain>
    </source>
</reference>
<feature type="transmembrane region" description="Helical" evidence="7">
    <location>
        <begin position="238"/>
        <end position="258"/>
    </location>
</feature>
<feature type="transmembrane region" description="Helical" evidence="7">
    <location>
        <begin position="52"/>
        <end position="71"/>
    </location>
</feature>
<keyword evidence="2 7" id="KW-0812">Transmembrane</keyword>
<comment type="subcellular location">
    <subcellularLocation>
        <location evidence="1">Cell membrane</location>
        <topology evidence="1">Multi-pass membrane protein</topology>
    </subcellularLocation>
</comment>
<evidence type="ECO:0000313" key="11">
    <source>
        <dbReference type="Proteomes" id="UP001596410"/>
    </source>
</evidence>
<dbReference type="Gene3D" id="1.20.1560.10">
    <property type="entry name" value="ABC transporter type 1, transmembrane domain"/>
    <property type="match status" value="1"/>
</dbReference>
<dbReference type="InterPro" id="IPR027417">
    <property type="entry name" value="P-loop_NTPase"/>
</dbReference>
<evidence type="ECO:0000256" key="1">
    <source>
        <dbReference type="ARBA" id="ARBA00004651"/>
    </source>
</evidence>
<dbReference type="InterPro" id="IPR003593">
    <property type="entry name" value="AAA+_ATPase"/>
</dbReference>
<evidence type="ECO:0000256" key="3">
    <source>
        <dbReference type="ARBA" id="ARBA00022741"/>
    </source>
</evidence>
<dbReference type="InterPro" id="IPR039421">
    <property type="entry name" value="Type_1_exporter"/>
</dbReference>
<sequence>MKKVFSYASNYRISAIIAIILMLIELVVELVQPLLLARIIDEGIMQENYTVVSVWGSVLIGLSLLAFIAGITNSFFAANVSQGVGYELRGDLFKKVQEFTNENFQAYSTPNLVTRMTNDVIQIQNLVLMLMRIALRAPLFIIFAVVMAFTVNVELAFILVVAVPVLGVFLLGILVKGVKLFKRVQTNLDGVNTVIRESLSGIRLIKGFNRGNYEEKRFHTVNHSLINKNKQALRLMELAMPVVMLGMNVIILIILWFGATQLSFGSAQAGEIVAIINYATRIMFTFSIFSFLIMVFSRGNASANRISEVLDEKTPSYLAQEGVREFTLRGSITFDQVSLYRDGRETLKKISFKAGVGETIGVLGETGSGKTTLLHLIPRLFEKSSGRILIDDHEITNLSVKSLRQQISLVPQDIHLFSGSVKENIAWGKEDGTDEEIIEAAKQAEIHSFITTLPDGYNTHLGQRGVTFSGGQKQRLSIARALVRKPKILILDDSTSALDAHTEVRLLTTLKQQHCTVIMVAQKISSLMAADKILLVHQGQIMAEGDHGSLLAASPYYREIYQSQQGDVM</sequence>
<evidence type="ECO:0000256" key="6">
    <source>
        <dbReference type="ARBA" id="ARBA00023136"/>
    </source>
</evidence>
<dbReference type="Gene3D" id="3.40.50.300">
    <property type="entry name" value="P-loop containing nucleotide triphosphate hydrolases"/>
    <property type="match status" value="1"/>
</dbReference>